<proteinExistence type="inferred from homology"/>
<keyword evidence="2 6" id="KW-0808">Transferase</keyword>
<dbReference type="Proteomes" id="UP001237780">
    <property type="component" value="Unassembled WGS sequence"/>
</dbReference>
<accession>A0ABU0SBH9</accession>
<evidence type="ECO:0000256" key="4">
    <source>
        <dbReference type="ARBA" id="ARBA00023310"/>
    </source>
</evidence>
<keyword evidence="3 6" id="KW-0418">Kinase</keyword>
<evidence type="ECO:0000256" key="1">
    <source>
        <dbReference type="ARBA" id="ARBA00009924"/>
    </source>
</evidence>
<dbReference type="SUPFAM" id="SSF52540">
    <property type="entry name" value="P-loop containing nucleoside triphosphate hydrolases"/>
    <property type="match status" value="1"/>
</dbReference>
<gene>
    <name evidence="8" type="ORF">QFZ34_003301</name>
</gene>
<comment type="caution">
    <text evidence="8">The sequence shown here is derived from an EMBL/GenBank/DDBJ whole genome shotgun (WGS) entry which is preliminary data.</text>
</comment>
<evidence type="ECO:0000256" key="5">
    <source>
        <dbReference type="ARBA" id="ARBA00024500"/>
    </source>
</evidence>
<keyword evidence="9" id="KW-1185">Reference proteome</keyword>
<dbReference type="Gene3D" id="3.40.50.300">
    <property type="entry name" value="P-loop containing nucleotide triphosphate hydrolases"/>
    <property type="match status" value="1"/>
</dbReference>
<comment type="similarity">
    <text evidence="1 6">Belongs to the polyphosphate kinase 2 (PPK2) family. Class I subfamily.</text>
</comment>
<feature type="domain" description="Polyphosphate kinase-2-related" evidence="7">
    <location>
        <begin position="59"/>
        <end position="281"/>
    </location>
</feature>
<evidence type="ECO:0000313" key="9">
    <source>
        <dbReference type="Proteomes" id="UP001237780"/>
    </source>
</evidence>
<comment type="function">
    <text evidence="6">Uses inorganic polyphosphate (polyP) as a donor to convert GDP to GTP or ADP to ATP.</text>
</comment>
<evidence type="ECO:0000313" key="8">
    <source>
        <dbReference type="EMBL" id="MDQ0998119.1"/>
    </source>
</evidence>
<dbReference type="NCBIfam" id="TIGR03707">
    <property type="entry name" value="PPK2_P_aer"/>
    <property type="match status" value="1"/>
</dbReference>
<dbReference type="GO" id="GO:0008976">
    <property type="term" value="F:polyphosphate kinase activity"/>
    <property type="evidence" value="ECO:0007669"/>
    <property type="project" value="UniProtKB-EC"/>
</dbReference>
<reference evidence="8 9" key="1">
    <citation type="submission" date="2023-07" db="EMBL/GenBank/DDBJ databases">
        <title>Comparative genomics of wheat-associated soil bacteria to identify genetic determinants of phenazine resistance.</title>
        <authorList>
            <person name="Mouncey N."/>
        </authorList>
    </citation>
    <scope>NUCLEOTIDE SEQUENCE [LARGE SCALE GENOMIC DNA]</scope>
    <source>
        <strain evidence="8 9">W4I11</strain>
    </source>
</reference>
<dbReference type="Pfam" id="PF03976">
    <property type="entry name" value="PPK2"/>
    <property type="match status" value="1"/>
</dbReference>
<dbReference type="PANTHER" id="PTHR34383:SF1">
    <property type="entry name" value="ADP-POLYPHOSPHATE PHOSPHOTRANSFERASE"/>
    <property type="match status" value="1"/>
</dbReference>
<dbReference type="PANTHER" id="PTHR34383">
    <property type="entry name" value="POLYPHOSPHATE:AMP PHOSPHOTRANSFERASE-RELATED"/>
    <property type="match status" value="1"/>
</dbReference>
<dbReference type="InterPro" id="IPR022486">
    <property type="entry name" value="PPK2_PA0141"/>
</dbReference>
<comment type="catalytic activity">
    <reaction evidence="5">
        <text>[phosphate](n) + ATP = [phosphate](n+1) + ADP</text>
        <dbReference type="Rhea" id="RHEA:19573"/>
        <dbReference type="Rhea" id="RHEA-COMP:9859"/>
        <dbReference type="Rhea" id="RHEA-COMP:14280"/>
        <dbReference type="ChEBI" id="CHEBI:16838"/>
        <dbReference type="ChEBI" id="CHEBI:30616"/>
        <dbReference type="ChEBI" id="CHEBI:456216"/>
    </reaction>
    <physiologicalReaction direction="right-to-left" evidence="5">
        <dbReference type="Rhea" id="RHEA:19575"/>
    </physiologicalReaction>
</comment>
<name>A0ABU0SBH9_9HYPH</name>
<dbReference type="InterPro" id="IPR022488">
    <property type="entry name" value="PPK2-related"/>
</dbReference>
<dbReference type="InterPro" id="IPR027417">
    <property type="entry name" value="P-loop_NTPase"/>
</dbReference>
<keyword evidence="4" id="KW-0066">ATP synthesis</keyword>
<evidence type="ECO:0000256" key="6">
    <source>
        <dbReference type="RuleBase" id="RU369062"/>
    </source>
</evidence>
<organism evidence="8 9">
    <name type="scientific">Phyllobacterium ifriqiyense</name>
    <dbReference type="NCBI Taxonomy" id="314238"/>
    <lineage>
        <taxon>Bacteria</taxon>
        <taxon>Pseudomonadati</taxon>
        <taxon>Pseudomonadota</taxon>
        <taxon>Alphaproteobacteria</taxon>
        <taxon>Hyphomicrobiales</taxon>
        <taxon>Phyllobacteriaceae</taxon>
        <taxon>Phyllobacterium</taxon>
    </lineage>
</organism>
<comment type="subunit">
    <text evidence="6">Homotetramer.</text>
</comment>
<evidence type="ECO:0000256" key="2">
    <source>
        <dbReference type="ARBA" id="ARBA00022679"/>
    </source>
</evidence>
<dbReference type="RefSeq" id="WP_307282656.1">
    <property type="nucleotide sequence ID" value="NZ_JAUSZT010000003.1"/>
</dbReference>
<dbReference type="EC" id="2.7.4.-" evidence="6"/>
<evidence type="ECO:0000259" key="7">
    <source>
        <dbReference type="Pfam" id="PF03976"/>
    </source>
</evidence>
<sequence length="301" mass="34623">MGKDSKKKSTSSKPEIATLKLKIDGKKRKFDINNPTLPDWIDDGDLTSGGFPYTEKMPSDEYAETLEKLQIELVKMQSWLQKTGGRLISVFEGRDAAGKGGTIFNLRQYMNPRSARNVALPKPSETERTQWYYQRYVSHFPSAGEFVTFDRSWYNRGGVEPVMGFCTPEQHESFLEETPGFERMIVADGIHFFKFWLDIGQTMQLKRFHDRRHSPLKNWKFSPIDIAGAEKWDDYTKARDSMLARTHTAYAPWTIVRSNDKRRARVAVIRRILLSLPYADRDLAVIGNEDSLIIGNGPDFI</sequence>
<evidence type="ECO:0000256" key="3">
    <source>
        <dbReference type="ARBA" id="ARBA00022777"/>
    </source>
</evidence>
<protein>
    <recommendedName>
        <fullName evidence="6">ADP/GDP-polyphosphate phosphotransferase</fullName>
        <ecNumber evidence="6">2.7.4.-</ecNumber>
    </recommendedName>
    <alternativeName>
        <fullName evidence="6">Polyphosphate kinase PPK2</fullName>
    </alternativeName>
</protein>
<dbReference type="EMBL" id="JAUSZT010000003">
    <property type="protein sequence ID" value="MDQ0998119.1"/>
    <property type="molecule type" value="Genomic_DNA"/>
</dbReference>